<dbReference type="RefSeq" id="WP_323252566.1">
    <property type="nucleotide sequence ID" value="NZ_JAYFUL010000048.1"/>
</dbReference>
<protein>
    <recommendedName>
        <fullName evidence="3">Replication restart DNA helicase PriA</fullName>
    </recommendedName>
</protein>
<sequence>MEENNKRYIESKEVRWTYKHEYLVHCPKCLHEALVIGRFTNRSKLICSSCKFTEDAKELVRYNAIVKRNCDNCGKSIDITIPNNKEKVEELTIPCQHCGIVRTYKPRNDDYRLFYKNSLEGDPVFNLPLWFQCEIRGNLFWAYNREHLLEIKNYVASKLRERQNMTHTTMVERLPNFIKDAKNRDTILKAIDKLLKK</sequence>
<accession>A0ABU5QT10</accession>
<comment type="caution">
    <text evidence="1">The sequence shown here is derived from an EMBL/GenBank/DDBJ whole genome shotgun (WGS) entry which is preliminary data.</text>
</comment>
<organism evidence="1 2">
    <name type="scientific">Arcicella aquatica</name>
    <dbReference type="NCBI Taxonomy" id="217141"/>
    <lineage>
        <taxon>Bacteria</taxon>
        <taxon>Pseudomonadati</taxon>
        <taxon>Bacteroidota</taxon>
        <taxon>Cytophagia</taxon>
        <taxon>Cytophagales</taxon>
        <taxon>Flectobacillaceae</taxon>
        <taxon>Arcicella</taxon>
    </lineage>
</organism>
<name>A0ABU5QT10_9BACT</name>
<gene>
    <name evidence="1" type="ORF">VB264_20735</name>
</gene>
<evidence type="ECO:0000313" key="1">
    <source>
        <dbReference type="EMBL" id="MEA5260237.1"/>
    </source>
</evidence>
<dbReference type="EMBL" id="JAYFUL010000048">
    <property type="protein sequence ID" value="MEA5260237.1"/>
    <property type="molecule type" value="Genomic_DNA"/>
</dbReference>
<keyword evidence="2" id="KW-1185">Reference proteome</keyword>
<evidence type="ECO:0008006" key="3">
    <source>
        <dbReference type="Google" id="ProtNLM"/>
    </source>
</evidence>
<reference evidence="1 2" key="1">
    <citation type="submission" date="2023-12" db="EMBL/GenBank/DDBJ databases">
        <title>Novel species of the genus Arcicella isolated from rivers.</title>
        <authorList>
            <person name="Lu H."/>
        </authorList>
    </citation>
    <scope>NUCLEOTIDE SEQUENCE [LARGE SCALE GENOMIC DNA]</scope>
    <source>
        <strain evidence="1 2">LMG 21963</strain>
    </source>
</reference>
<evidence type="ECO:0000313" key="2">
    <source>
        <dbReference type="Proteomes" id="UP001304671"/>
    </source>
</evidence>
<dbReference type="Proteomes" id="UP001304671">
    <property type="component" value="Unassembled WGS sequence"/>
</dbReference>
<proteinExistence type="predicted"/>